<dbReference type="AlphaFoldDB" id="A0A4Z2DDA9"/>
<dbReference type="FunFam" id="4.10.410.10:FF:000011">
    <property type="entry name" value="Tissue factor pathway inhibitor"/>
    <property type="match status" value="1"/>
</dbReference>
<evidence type="ECO:0000313" key="8">
    <source>
        <dbReference type="Proteomes" id="UP000311919"/>
    </source>
</evidence>
<evidence type="ECO:0000256" key="4">
    <source>
        <dbReference type="ARBA" id="ARBA00022900"/>
    </source>
</evidence>
<dbReference type="SMART" id="SM00131">
    <property type="entry name" value="KU"/>
    <property type="match status" value="1"/>
</dbReference>
<dbReference type="OrthoDB" id="4473401at2759"/>
<keyword evidence="3" id="KW-0646">Protease inhibitor</keyword>
<dbReference type="Gene3D" id="4.10.410.10">
    <property type="entry name" value="Pancreatic trypsin inhibitor Kunitz domain"/>
    <property type="match status" value="1"/>
</dbReference>
<dbReference type="Proteomes" id="UP000311919">
    <property type="component" value="Unassembled WGS sequence"/>
</dbReference>
<name>A0A4Z2DDA9_SCHJA</name>
<proteinExistence type="predicted"/>
<dbReference type="Pfam" id="PF00014">
    <property type="entry name" value="Kunitz_BPTI"/>
    <property type="match status" value="1"/>
</dbReference>
<evidence type="ECO:0000256" key="5">
    <source>
        <dbReference type="ARBA" id="ARBA00023157"/>
    </source>
</evidence>
<gene>
    <name evidence="7" type="ORF">EWB00_002168</name>
</gene>
<sequence length="128" mass="15066">MFKYYLHVILCIIYAGNSETLKRYCNLPSDEGICRGYFRRYFYNVTSEECEVFYYGGCLGNRNRFSTIEKCWWYCKGQNYSAVTTTHATEETTTTTTKPLSMTAKFLLGITNFGNQVKRLFKRKKEEN</sequence>
<protein>
    <submittedName>
        <fullName evidence="7">Kunitz-type serine protease inhibitor B3</fullName>
    </submittedName>
</protein>
<organism evidence="7 8">
    <name type="scientific">Schistosoma japonicum</name>
    <name type="common">Blood fluke</name>
    <dbReference type="NCBI Taxonomy" id="6182"/>
    <lineage>
        <taxon>Eukaryota</taxon>
        <taxon>Metazoa</taxon>
        <taxon>Spiralia</taxon>
        <taxon>Lophotrochozoa</taxon>
        <taxon>Platyhelminthes</taxon>
        <taxon>Trematoda</taxon>
        <taxon>Digenea</taxon>
        <taxon>Strigeidida</taxon>
        <taxon>Schistosomatoidea</taxon>
        <taxon>Schistosomatidae</taxon>
        <taxon>Schistosoma</taxon>
    </lineage>
</organism>
<evidence type="ECO:0000256" key="3">
    <source>
        <dbReference type="ARBA" id="ARBA00022690"/>
    </source>
</evidence>
<dbReference type="GO" id="GO:0005615">
    <property type="term" value="C:extracellular space"/>
    <property type="evidence" value="ECO:0007669"/>
    <property type="project" value="TreeGrafter"/>
</dbReference>
<dbReference type="InterPro" id="IPR050098">
    <property type="entry name" value="TFPI/VKTCI-like"/>
</dbReference>
<evidence type="ECO:0000256" key="1">
    <source>
        <dbReference type="ARBA" id="ARBA00004613"/>
    </source>
</evidence>
<dbReference type="PROSITE" id="PS00280">
    <property type="entry name" value="BPTI_KUNITZ_1"/>
    <property type="match status" value="1"/>
</dbReference>
<dbReference type="PANTHER" id="PTHR10083:SF373">
    <property type="entry name" value="SERINE PEPTIDASE INHIBITOR, KUNITZ TYPE, 2"/>
    <property type="match status" value="1"/>
</dbReference>
<reference evidence="7 8" key="1">
    <citation type="submission" date="2019-03" db="EMBL/GenBank/DDBJ databases">
        <title>An improved genome assembly of the fluke Schistosoma japonicum.</title>
        <authorList>
            <person name="Hu W."/>
            <person name="Luo F."/>
            <person name="Yin M."/>
            <person name="Mo X."/>
            <person name="Sun C."/>
            <person name="Wu Q."/>
            <person name="Zhu B."/>
            <person name="Xiang M."/>
            <person name="Wang J."/>
            <person name="Wang Y."/>
            <person name="Zhang T."/>
            <person name="Xu B."/>
            <person name="Zheng H."/>
            <person name="Feng Z."/>
        </authorList>
    </citation>
    <scope>NUCLEOTIDE SEQUENCE [LARGE SCALE GENOMIC DNA]</scope>
    <source>
        <strain evidence="7">HuSjv2</strain>
        <tissue evidence="7">Worms</tissue>
    </source>
</reference>
<dbReference type="STRING" id="6182.A0A4Z2DDA9"/>
<evidence type="ECO:0000313" key="7">
    <source>
        <dbReference type="EMBL" id="TNN14455.1"/>
    </source>
</evidence>
<dbReference type="PROSITE" id="PS50279">
    <property type="entry name" value="BPTI_KUNITZ_2"/>
    <property type="match status" value="1"/>
</dbReference>
<dbReference type="GO" id="GO:0004867">
    <property type="term" value="F:serine-type endopeptidase inhibitor activity"/>
    <property type="evidence" value="ECO:0007669"/>
    <property type="project" value="UniProtKB-KW"/>
</dbReference>
<dbReference type="SUPFAM" id="SSF57362">
    <property type="entry name" value="BPTI-like"/>
    <property type="match status" value="1"/>
</dbReference>
<keyword evidence="4" id="KW-0722">Serine protease inhibitor</keyword>
<evidence type="ECO:0000259" key="6">
    <source>
        <dbReference type="PROSITE" id="PS50279"/>
    </source>
</evidence>
<dbReference type="EMBL" id="SKCS01000175">
    <property type="protein sequence ID" value="TNN14455.1"/>
    <property type="molecule type" value="Genomic_DNA"/>
</dbReference>
<dbReference type="CDD" id="cd00109">
    <property type="entry name" value="Kunitz-type"/>
    <property type="match status" value="1"/>
</dbReference>
<comment type="subcellular location">
    <subcellularLocation>
        <location evidence="1">Secreted</location>
    </subcellularLocation>
</comment>
<keyword evidence="2" id="KW-0964">Secreted</keyword>
<dbReference type="InterPro" id="IPR036880">
    <property type="entry name" value="Kunitz_BPTI_sf"/>
</dbReference>
<dbReference type="PANTHER" id="PTHR10083">
    <property type="entry name" value="KUNITZ-TYPE PROTEASE INHIBITOR-RELATED"/>
    <property type="match status" value="1"/>
</dbReference>
<keyword evidence="5" id="KW-1015">Disulfide bond</keyword>
<evidence type="ECO:0000256" key="2">
    <source>
        <dbReference type="ARBA" id="ARBA00022525"/>
    </source>
</evidence>
<dbReference type="InterPro" id="IPR020901">
    <property type="entry name" value="Prtase_inh_Kunz-CS"/>
</dbReference>
<feature type="domain" description="BPTI/Kunitz inhibitor" evidence="6">
    <location>
        <begin position="25"/>
        <end position="75"/>
    </location>
</feature>
<dbReference type="PRINTS" id="PR00759">
    <property type="entry name" value="BASICPTASE"/>
</dbReference>
<keyword evidence="8" id="KW-1185">Reference proteome</keyword>
<comment type="caution">
    <text evidence="7">The sequence shown here is derived from an EMBL/GenBank/DDBJ whole genome shotgun (WGS) entry which is preliminary data.</text>
</comment>
<dbReference type="InterPro" id="IPR002223">
    <property type="entry name" value="Kunitz_BPTI"/>
</dbReference>
<accession>A0A4Z2DDA9</accession>